<evidence type="ECO:0000256" key="1">
    <source>
        <dbReference type="SAM" id="Coils"/>
    </source>
</evidence>
<feature type="transmembrane region" description="Helical" evidence="2">
    <location>
        <begin position="64"/>
        <end position="84"/>
    </location>
</feature>
<organism evidence="3 4">
    <name type="scientific">Chiloscyllium punctatum</name>
    <name type="common">Brownbanded bambooshark</name>
    <name type="synonym">Hemiscyllium punctatum</name>
    <dbReference type="NCBI Taxonomy" id="137246"/>
    <lineage>
        <taxon>Eukaryota</taxon>
        <taxon>Metazoa</taxon>
        <taxon>Chordata</taxon>
        <taxon>Craniata</taxon>
        <taxon>Vertebrata</taxon>
        <taxon>Chondrichthyes</taxon>
        <taxon>Elasmobranchii</taxon>
        <taxon>Galeomorphii</taxon>
        <taxon>Galeoidea</taxon>
        <taxon>Orectolobiformes</taxon>
        <taxon>Hemiscylliidae</taxon>
        <taxon>Chiloscyllium</taxon>
    </lineage>
</organism>
<evidence type="ECO:0000256" key="2">
    <source>
        <dbReference type="SAM" id="Phobius"/>
    </source>
</evidence>
<protein>
    <submittedName>
        <fullName evidence="3">Uncharacterized protein</fullName>
    </submittedName>
</protein>
<reference evidence="3 4" key="1">
    <citation type="journal article" date="2018" name="Nat. Ecol. Evol.">
        <title>Shark genomes provide insights into elasmobranch evolution and the origin of vertebrates.</title>
        <authorList>
            <person name="Hara Y"/>
            <person name="Yamaguchi K"/>
            <person name="Onimaru K"/>
            <person name="Kadota M"/>
            <person name="Koyanagi M"/>
            <person name="Keeley SD"/>
            <person name="Tatsumi K"/>
            <person name="Tanaka K"/>
            <person name="Motone F"/>
            <person name="Kageyama Y"/>
            <person name="Nozu R"/>
            <person name="Adachi N"/>
            <person name="Nishimura O"/>
            <person name="Nakagawa R"/>
            <person name="Tanegashima C"/>
            <person name="Kiyatake I"/>
            <person name="Matsumoto R"/>
            <person name="Murakumo K"/>
            <person name="Nishida K"/>
            <person name="Terakita A"/>
            <person name="Kuratani S"/>
            <person name="Sato K"/>
            <person name="Hyodo S Kuraku.S."/>
        </authorList>
    </citation>
    <scope>NUCLEOTIDE SEQUENCE [LARGE SCALE GENOMIC DNA]</scope>
</reference>
<dbReference type="AlphaFoldDB" id="A0A401SC56"/>
<evidence type="ECO:0000313" key="4">
    <source>
        <dbReference type="Proteomes" id="UP000287033"/>
    </source>
</evidence>
<proteinExistence type="predicted"/>
<dbReference type="Proteomes" id="UP000287033">
    <property type="component" value="Unassembled WGS sequence"/>
</dbReference>
<evidence type="ECO:0000313" key="3">
    <source>
        <dbReference type="EMBL" id="GCC27971.1"/>
    </source>
</evidence>
<feature type="coiled-coil region" evidence="1">
    <location>
        <begin position="7"/>
        <end position="41"/>
    </location>
</feature>
<keyword evidence="2" id="KW-0812">Transmembrane</keyword>
<dbReference type="EMBL" id="BEZZ01000185">
    <property type="protein sequence ID" value="GCC27971.1"/>
    <property type="molecule type" value="Genomic_DNA"/>
</dbReference>
<name>A0A401SC56_CHIPU</name>
<comment type="caution">
    <text evidence="3">The sequence shown here is derived from an EMBL/GenBank/DDBJ whole genome shotgun (WGS) entry which is preliminary data.</text>
</comment>
<keyword evidence="4" id="KW-1185">Reference proteome</keyword>
<keyword evidence="2" id="KW-1133">Transmembrane helix</keyword>
<keyword evidence="2" id="KW-0472">Membrane</keyword>
<keyword evidence="1" id="KW-0175">Coiled coil</keyword>
<gene>
    <name evidence="3" type="ORF">chiPu_0006397</name>
</gene>
<accession>A0A401SC56</accession>
<sequence length="85" mass="9777">MTSEEATESLSRRIQALEQQMRALRDEIDDLKNRGRRMHLRIVGLAEGEEVIIGVDMEQGMGGVLILTLSSFVDLRIIFLFTYFF</sequence>